<evidence type="ECO:0000313" key="2">
    <source>
        <dbReference type="Proteomes" id="UP001165101"/>
    </source>
</evidence>
<reference evidence="1" key="1">
    <citation type="submission" date="2023-04" db="EMBL/GenBank/DDBJ databases">
        <title>Candida boidinii NBRC 1967.</title>
        <authorList>
            <person name="Ichikawa N."/>
            <person name="Sato H."/>
            <person name="Tonouchi N."/>
        </authorList>
    </citation>
    <scope>NUCLEOTIDE SEQUENCE</scope>
    <source>
        <strain evidence="1">NBRC 1967</strain>
    </source>
</reference>
<gene>
    <name evidence="1" type="ORF">Cboi01_000564200</name>
</gene>
<evidence type="ECO:0000313" key="1">
    <source>
        <dbReference type="EMBL" id="GMF00765.1"/>
    </source>
</evidence>
<name>A0ACB5U3R3_CANBO</name>
<protein>
    <submittedName>
        <fullName evidence="1">Unnamed protein product</fullName>
    </submittedName>
</protein>
<comment type="caution">
    <text evidence="1">The sequence shown here is derived from an EMBL/GenBank/DDBJ whole genome shotgun (WGS) entry which is preliminary data.</text>
</comment>
<sequence length="190" mass="21417">MKWYTDDCKVIFIGSGTHDPNSAAFGFRGSQYYRSSIKKLAAGERIESTDNATQSNKDRYATSKYLNTVIPRELVKRYPKLTVYLVDPSLMGDTGLFRDNNFILRFIFQRSLGIVAKLFSSRISSVKQSADAACWVVTSDSIPIENGESVDCTKVANKQIDWKAVHNDSECARAYNETTELLDGYIKKLK</sequence>
<organism evidence="1 2">
    <name type="scientific">Candida boidinii</name>
    <name type="common">Yeast</name>
    <dbReference type="NCBI Taxonomy" id="5477"/>
    <lineage>
        <taxon>Eukaryota</taxon>
        <taxon>Fungi</taxon>
        <taxon>Dikarya</taxon>
        <taxon>Ascomycota</taxon>
        <taxon>Saccharomycotina</taxon>
        <taxon>Pichiomycetes</taxon>
        <taxon>Pichiales</taxon>
        <taxon>Pichiaceae</taxon>
        <taxon>Ogataea</taxon>
        <taxon>Ogataea/Candida clade</taxon>
    </lineage>
</organism>
<dbReference type="Proteomes" id="UP001165101">
    <property type="component" value="Unassembled WGS sequence"/>
</dbReference>
<proteinExistence type="predicted"/>
<dbReference type="EMBL" id="BSXV01004556">
    <property type="protein sequence ID" value="GMF00765.1"/>
    <property type="molecule type" value="Genomic_DNA"/>
</dbReference>
<accession>A0ACB5U3R3</accession>
<keyword evidence="2" id="KW-1185">Reference proteome</keyword>